<evidence type="ECO:0000313" key="1">
    <source>
        <dbReference type="EMBL" id="MCK9812839.1"/>
    </source>
</evidence>
<evidence type="ECO:0000313" key="2">
    <source>
        <dbReference type="Proteomes" id="UP001155163"/>
    </source>
</evidence>
<sequence length="103" mass="12015">MWAHYGDSYKGCMLGFQHIDELSTPFAEAEKVRYADEAPVIGSAVDFYLYGASPKQNKETRLAIYYTKAKDWECEKEWRVIYKVNPIKGALYTDFKFHPAEFE</sequence>
<dbReference type="EMBL" id="JALQCX010000004">
    <property type="protein sequence ID" value="MCK9812839.1"/>
    <property type="molecule type" value="Genomic_DNA"/>
</dbReference>
<reference evidence="1 2" key="2">
    <citation type="journal article" date="2023" name="Plant Pathol.">
        <title>Dismantling and reorganizing Pseudomonas marginalis sensu#lato.</title>
        <authorList>
            <person name="Sawada H."/>
            <person name="Fujikawa T."/>
            <person name="Satou M."/>
        </authorList>
    </citation>
    <scope>NUCLEOTIDE SEQUENCE [LARGE SCALE GENOMIC DNA]</scope>
    <source>
        <strain evidence="1 2">MAFF 302046</strain>
    </source>
</reference>
<dbReference type="Proteomes" id="UP001155163">
    <property type="component" value="Unassembled WGS sequence"/>
</dbReference>
<accession>A0ABT0JAD3</accession>
<dbReference type="RefSeq" id="WP_268261013.1">
    <property type="nucleotide sequence ID" value="NZ_JALQCX010000004.1"/>
</dbReference>
<name>A0ABT0JAD3_9PSED</name>
<keyword evidence="2" id="KW-1185">Reference proteome</keyword>
<proteinExistence type="predicted"/>
<comment type="caution">
    <text evidence="1">The sequence shown here is derived from an EMBL/GenBank/DDBJ whole genome shotgun (WGS) entry which is preliminary data.</text>
</comment>
<organism evidence="1 2">
    <name type="scientific">Pseudomonas morbosilactucae</name>
    <dbReference type="NCBI Taxonomy" id="2938197"/>
    <lineage>
        <taxon>Bacteria</taxon>
        <taxon>Pseudomonadati</taxon>
        <taxon>Pseudomonadota</taxon>
        <taxon>Gammaproteobacteria</taxon>
        <taxon>Pseudomonadales</taxon>
        <taxon>Pseudomonadaceae</taxon>
        <taxon>Pseudomonas</taxon>
    </lineage>
</organism>
<reference evidence="1 2" key="1">
    <citation type="journal article" date="2022" name="Int. J. Syst. Evol. Microbiol.">
        <title>Pseudomonas aegrilactucae sp. nov. and Pseudomonas morbosilactucae sp. nov., pathogens causing bacterial rot of lettuce in Japan.</title>
        <authorList>
            <person name="Sawada H."/>
            <person name="Fujikawa T."/>
            <person name="Satou M."/>
        </authorList>
    </citation>
    <scope>NUCLEOTIDE SEQUENCE [LARGE SCALE GENOMIC DNA]</scope>
    <source>
        <strain evidence="1 2">MAFF 302046</strain>
    </source>
</reference>
<gene>
    <name evidence="1" type="ORF">M1B35_01405</name>
</gene>
<dbReference type="Pfam" id="PF11185">
    <property type="entry name" value="DUF2971"/>
    <property type="match status" value="1"/>
</dbReference>
<protein>
    <submittedName>
        <fullName evidence="1">DUF2971 domain-containing protein</fullName>
    </submittedName>
</protein>
<dbReference type="InterPro" id="IPR021352">
    <property type="entry name" value="DUF2971"/>
</dbReference>